<gene>
    <name evidence="3" type="ORF">GCM10022421_13580</name>
</gene>
<evidence type="ECO:0000313" key="3">
    <source>
        <dbReference type="EMBL" id="GAA3707951.1"/>
    </source>
</evidence>
<organism evidence="3 4">
    <name type="scientific">Oceanisphaera sediminis</name>
    <dbReference type="NCBI Taxonomy" id="981381"/>
    <lineage>
        <taxon>Bacteria</taxon>
        <taxon>Pseudomonadati</taxon>
        <taxon>Pseudomonadota</taxon>
        <taxon>Gammaproteobacteria</taxon>
        <taxon>Aeromonadales</taxon>
        <taxon>Aeromonadaceae</taxon>
        <taxon>Oceanisphaera</taxon>
    </lineage>
</organism>
<proteinExistence type="predicted"/>
<reference evidence="4" key="1">
    <citation type="journal article" date="2019" name="Int. J. Syst. Evol. Microbiol.">
        <title>The Global Catalogue of Microorganisms (GCM) 10K type strain sequencing project: providing services to taxonomists for standard genome sequencing and annotation.</title>
        <authorList>
            <consortium name="The Broad Institute Genomics Platform"/>
            <consortium name="The Broad Institute Genome Sequencing Center for Infectious Disease"/>
            <person name="Wu L."/>
            <person name="Ma J."/>
        </authorList>
    </citation>
    <scope>NUCLEOTIDE SEQUENCE [LARGE SCALE GENOMIC DNA]</scope>
    <source>
        <strain evidence="4">JCM 17329</strain>
    </source>
</reference>
<dbReference type="Gene3D" id="3.90.220.20">
    <property type="entry name" value="DNA methylase specificity domains"/>
    <property type="match status" value="1"/>
</dbReference>
<evidence type="ECO:0000256" key="1">
    <source>
        <dbReference type="ARBA" id="ARBA00022747"/>
    </source>
</evidence>
<keyword evidence="1" id="KW-0680">Restriction system</keyword>
<comment type="caution">
    <text evidence="3">The sequence shown here is derived from an EMBL/GenBank/DDBJ whole genome shotgun (WGS) entry which is preliminary data.</text>
</comment>
<name>A0ABP7DP80_9GAMM</name>
<evidence type="ECO:0000256" key="2">
    <source>
        <dbReference type="ARBA" id="ARBA00023125"/>
    </source>
</evidence>
<evidence type="ECO:0000313" key="4">
    <source>
        <dbReference type="Proteomes" id="UP001501479"/>
    </source>
</evidence>
<dbReference type="SUPFAM" id="SSF116734">
    <property type="entry name" value="DNA methylase specificity domain"/>
    <property type="match status" value="1"/>
</dbReference>
<evidence type="ECO:0008006" key="5">
    <source>
        <dbReference type="Google" id="ProtNLM"/>
    </source>
</evidence>
<keyword evidence="4" id="KW-1185">Reference proteome</keyword>
<protein>
    <recommendedName>
        <fullName evidence="5">Type I restriction modification DNA specificity domain-containing protein</fullName>
    </recommendedName>
</protein>
<dbReference type="Proteomes" id="UP001501479">
    <property type="component" value="Unassembled WGS sequence"/>
</dbReference>
<dbReference type="EMBL" id="BAABDS010000023">
    <property type="protein sequence ID" value="GAA3707951.1"/>
    <property type="molecule type" value="Genomic_DNA"/>
</dbReference>
<keyword evidence="2" id="KW-0238">DNA-binding</keyword>
<dbReference type="RefSeq" id="WP_344963652.1">
    <property type="nucleotide sequence ID" value="NZ_BAABDS010000023.1"/>
</dbReference>
<dbReference type="InterPro" id="IPR044946">
    <property type="entry name" value="Restrct_endonuc_typeI_TRD_sf"/>
</dbReference>
<accession>A0ABP7DP80</accession>
<sequence length="155" mass="17053">MSETNTAVSDKLEAVSGVAGKYQPYPEYKDSGVEWLGEIPAHWEELPLKYLSSCNDDVLLETTDPDFEFEYIDIGSVSAVKGIAKTESVKFGKAPSRARRVVRNGDIIVSMARTYLEAIAPITEAHDGMVASTGFAVIRPSRLDSSFAVVLYRWS</sequence>